<evidence type="ECO:0000313" key="3">
    <source>
        <dbReference type="Proteomes" id="UP001180020"/>
    </source>
</evidence>
<protein>
    <submittedName>
        <fullName evidence="2">Uncharacterized protein</fullName>
    </submittedName>
</protein>
<proteinExistence type="predicted"/>
<sequence length="69" mass="7883">MLPPSPSKFRISSDLRPSPLPSLSKFPTRFARKIRDFKSERYIDEKNDRRLDDCLESADLGGADLDKVS</sequence>
<gene>
    <name evidence="2" type="ORF">QJS10_CPB21g01109</name>
</gene>
<accession>A0AAV9C6G0</accession>
<dbReference type="Proteomes" id="UP001180020">
    <property type="component" value="Unassembled WGS sequence"/>
</dbReference>
<feature type="region of interest" description="Disordered" evidence="1">
    <location>
        <begin position="1"/>
        <end position="21"/>
    </location>
</feature>
<evidence type="ECO:0000313" key="2">
    <source>
        <dbReference type="EMBL" id="KAK1284361.1"/>
    </source>
</evidence>
<feature type="compositionally biased region" description="Low complexity" evidence="1">
    <location>
        <begin position="12"/>
        <end position="21"/>
    </location>
</feature>
<comment type="caution">
    <text evidence="2">The sequence shown here is derived from an EMBL/GenBank/DDBJ whole genome shotgun (WGS) entry which is preliminary data.</text>
</comment>
<evidence type="ECO:0000256" key="1">
    <source>
        <dbReference type="SAM" id="MobiDB-lite"/>
    </source>
</evidence>
<keyword evidence="3" id="KW-1185">Reference proteome</keyword>
<dbReference type="AlphaFoldDB" id="A0AAV9C6G0"/>
<reference evidence="2" key="1">
    <citation type="journal article" date="2023" name="Nat. Commun.">
        <title>Diploid and tetraploid genomes of Acorus and the evolution of monocots.</title>
        <authorList>
            <person name="Ma L."/>
            <person name="Liu K.W."/>
            <person name="Li Z."/>
            <person name="Hsiao Y.Y."/>
            <person name="Qi Y."/>
            <person name="Fu T."/>
            <person name="Tang G.D."/>
            <person name="Zhang D."/>
            <person name="Sun W.H."/>
            <person name="Liu D.K."/>
            <person name="Li Y."/>
            <person name="Chen G.Z."/>
            <person name="Liu X.D."/>
            <person name="Liao X.Y."/>
            <person name="Jiang Y.T."/>
            <person name="Yu X."/>
            <person name="Hao Y."/>
            <person name="Huang J."/>
            <person name="Zhao X.W."/>
            <person name="Ke S."/>
            <person name="Chen Y.Y."/>
            <person name="Wu W.L."/>
            <person name="Hsu J.L."/>
            <person name="Lin Y.F."/>
            <person name="Huang M.D."/>
            <person name="Li C.Y."/>
            <person name="Huang L."/>
            <person name="Wang Z.W."/>
            <person name="Zhao X."/>
            <person name="Zhong W.Y."/>
            <person name="Peng D.H."/>
            <person name="Ahmad S."/>
            <person name="Lan S."/>
            <person name="Zhang J.S."/>
            <person name="Tsai W.C."/>
            <person name="Van de Peer Y."/>
            <person name="Liu Z.J."/>
        </authorList>
    </citation>
    <scope>NUCLEOTIDE SEQUENCE</scope>
    <source>
        <strain evidence="2">CP</strain>
    </source>
</reference>
<name>A0AAV9C6G0_ACOCL</name>
<dbReference type="EMBL" id="JAUJYO010000021">
    <property type="protein sequence ID" value="KAK1284361.1"/>
    <property type="molecule type" value="Genomic_DNA"/>
</dbReference>
<organism evidence="2 3">
    <name type="scientific">Acorus calamus</name>
    <name type="common">Sweet flag</name>
    <dbReference type="NCBI Taxonomy" id="4465"/>
    <lineage>
        <taxon>Eukaryota</taxon>
        <taxon>Viridiplantae</taxon>
        <taxon>Streptophyta</taxon>
        <taxon>Embryophyta</taxon>
        <taxon>Tracheophyta</taxon>
        <taxon>Spermatophyta</taxon>
        <taxon>Magnoliopsida</taxon>
        <taxon>Liliopsida</taxon>
        <taxon>Acoraceae</taxon>
        <taxon>Acorus</taxon>
    </lineage>
</organism>
<reference evidence="2" key="2">
    <citation type="submission" date="2023-06" db="EMBL/GenBank/DDBJ databases">
        <authorList>
            <person name="Ma L."/>
            <person name="Liu K.-W."/>
            <person name="Li Z."/>
            <person name="Hsiao Y.-Y."/>
            <person name="Qi Y."/>
            <person name="Fu T."/>
            <person name="Tang G."/>
            <person name="Zhang D."/>
            <person name="Sun W.-H."/>
            <person name="Liu D.-K."/>
            <person name="Li Y."/>
            <person name="Chen G.-Z."/>
            <person name="Liu X.-D."/>
            <person name="Liao X.-Y."/>
            <person name="Jiang Y.-T."/>
            <person name="Yu X."/>
            <person name="Hao Y."/>
            <person name="Huang J."/>
            <person name="Zhao X.-W."/>
            <person name="Ke S."/>
            <person name="Chen Y.-Y."/>
            <person name="Wu W.-L."/>
            <person name="Hsu J.-L."/>
            <person name="Lin Y.-F."/>
            <person name="Huang M.-D."/>
            <person name="Li C.-Y."/>
            <person name="Huang L."/>
            <person name="Wang Z.-W."/>
            <person name="Zhao X."/>
            <person name="Zhong W.-Y."/>
            <person name="Peng D.-H."/>
            <person name="Ahmad S."/>
            <person name="Lan S."/>
            <person name="Zhang J.-S."/>
            <person name="Tsai W.-C."/>
            <person name="Van De Peer Y."/>
            <person name="Liu Z.-J."/>
        </authorList>
    </citation>
    <scope>NUCLEOTIDE SEQUENCE</scope>
    <source>
        <strain evidence="2">CP</strain>
        <tissue evidence="2">Leaves</tissue>
    </source>
</reference>